<evidence type="ECO:0000256" key="2">
    <source>
        <dbReference type="ARBA" id="ARBA00022475"/>
    </source>
</evidence>
<organism evidence="8 9">
    <name type="scientific">Berkelbacteria bacterium GW2011_GWB1_38_5</name>
    <dbReference type="NCBI Taxonomy" id="1618336"/>
    <lineage>
        <taxon>Bacteria</taxon>
        <taxon>Candidatus Berkelbacteria</taxon>
    </lineage>
</organism>
<protein>
    <recommendedName>
        <fullName evidence="7">Polysaccharide chain length determinant N-terminal domain-containing protein</fullName>
    </recommendedName>
</protein>
<evidence type="ECO:0000256" key="1">
    <source>
        <dbReference type="ARBA" id="ARBA00004651"/>
    </source>
</evidence>
<reference evidence="8 9" key="1">
    <citation type="journal article" date="2015" name="Nature">
        <title>rRNA introns, odd ribosomes, and small enigmatic genomes across a large radiation of phyla.</title>
        <authorList>
            <person name="Brown C.T."/>
            <person name="Hug L.A."/>
            <person name="Thomas B.C."/>
            <person name="Sharon I."/>
            <person name="Castelle C.J."/>
            <person name="Singh A."/>
            <person name="Wilkins M.J."/>
            <person name="Williams K.H."/>
            <person name="Banfield J.F."/>
        </authorList>
    </citation>
    <scope>NUCLEOTIDE SEQUENCE [LARGE SCALE GENOMIC DNA]</scope>
</reference>
<dbReference type="Pfam" id="PF02706">
    <property type="entry name" value="Wzz"/>
    <property type="match status" value="1"/>
</dbReference>
<feature type="domain" description="Polysaccharide chain length determinant N-terminal" evidence="7">
    <location>
        <begin position="2"/>
        <end position="91"/>
    </location>
</feature>
<dbReference type="PANTHER" id="PTHR32309">
    <property type="entry name" value="TYROSINE-PROTEIN KINASE"/>
    <property type="match status" value="1"/>
</dbReference>
<dbReference type="EMBL" id="LBUX01000015">
    <property type="protein sequence ID" value="KKQ74055.1"/>
    <property type="molecule type" value="Genomic_DNA"/>
</dbReference>
<dbReference type="InterPro" id="IPR050445">
    <property type="entry name" value="Bact_polysacc_biosynth/exp"/>
</dbReference>
<keyword evidence="5 6" id="KW-0472">Membrane</keyword>
<dbReference type="GO" id="GO:0005886">
    <property type="term" value="C:plasma membrane"/>
    <property type="evidence" value="ECO:0007669"/>
    <property type="project" value="UniProtKB-SubCell"/>
</dbReference>
<comment type="subcellular location">
    <subcellularLocation>
        <location evidence="1">Cell membrane</location>
        <topology evidence="1">Multi-pass membrane protein</topology>
    </subcellularLocation>
</comment>
<evidence type="ECO:0000313" key="9">
    <source>
        <dbReference type="Proteomes" id="UP000034498"/>
    </source>
</evidence>
<dbReference type="AlphaFoldDB" id="A0A0G0KEW4"/>
<feature type="transmembrane region" description="Helical" evidence="6">
    <location>
        <begin position="177"/>
        <end position="202"/>
    </location>
</feature>
<dbReference type="STRING" id="1618336.US94_C0015G0003"/>
<dbReference type="PANTHER" id="PTHR32309:SF31">
    <property type="entry name" value="CAPSULAR EXOPOLYSACCHARIDE FAMILY"/>
    <property type="match status" value="1"/>
</dbReference>
<evidence type="ECO:0000256" key="5">
    <source>
        <dbReference type="ARBA" id="ARBA00023136"/>
    </source>
</evidence>
<accession>A0A0G0KEW4</accession>
<dbReference type="InterPro" id="IPR003856">
    <property type="entry name" value="LPS_length_determ_N"/>
</dbReference>
<feature type="transmembrane region" description="Helical" evidence="6">
    <location>
        <begin position="12"/>
        <end position="31"/>
    </location>
</feature>
<dbReference type="Proteomes" id="UP000034498">
    <property type="component" value="Unassembled WGS sequence"/>
</dbReference>
<comment type="caution">
    <text evidence="8">The sequence shown here is derived from an EMBL/GenBank/DDBJ whole genome shotgun (WGS) entry which is preliminary data.</text>
</comment>
<evidence type="ECO:0000256" key="4">
    <source>
        <dbReference type="ARBA" id="ARBA00022989"/>
    </source>
</evidence>
<keyword evidence="3 6" id="KW-0812">Transmembrane</keyword>
<keyword evidence="2" id="KW-1003">Cell membrane</keyword>
<sequence>MELREYFRIIGRYKIIFWGVVILALAGTILFTKLQPKSYLASTTITVNKASSLKQSQVNYYLFDNYYNVQSSGLFSQIITSWFSSPALVKEIYSKADISLPPVSQKKLAKIFKAVRQEPATINISVTNSNKEEAEKLITAAASVMQDKSNELGRSDRENVYDIVTFSSIVSDASANLWLNIFIGLISGILVGIVLTLGVDYFKRD</sequence>
<gene>
    <name evidence="8" type="ORF">US94_C0015G0003</name>
</gene>
<proteinExistence type="predicted"/>
<evidence type="ECO:0000259" key="7">
    <source>
        <dbReference type="Pfam" id="PF02706"/>
    </source>
</evidence>
<evidence type="ECO:0000313" key="8">
    <source>
        <dbReference type="EMBL" id="KKQ74055.1"/>
    </source>
</evidence>
<name>A0A0G0KEW4_9BACT</name>
<keyword evidence="4 6" id="KW-1133">Transmembrane helix</keyword>
<evidence type="ECO:0000256" key="3">
    <source>
        <dbReference type="ARBA" id="ARBA00022692"/>
    </source>
</evidence>
<evidence type="ECO:0000256" key="6">
    <source>
        <dbReference type="SAM" id="Phobius"/>
    </source>
</evidence>